<accession>A0AC61S172</accession>
<keyword evidence="2" id="KW-1185">Reference proteome</keyword>
<protein>
    <submittedName>
        <fullName evidence="1">LacI family transcriptional regulator</fullName>
    </submittedName>
</protein>
<organism evidence="1 2">
    <name type="scientific">Petralouisia muris</name>
    <dbReference type="NCBI Taxonomy" id="3032872"/>
    <lineage>
        <taxon>Bacteria</taxon>
        <taxon>Bacillati</taxon>
        <taxon>Bacillota</taxon>
        <taxon>Clostridia</taxon>
        <taxon>Lachnospirales</taxon>
        <taxon>Lachnospiraceae</taxon>
        <taxon>Petralouisia</taxon>
    </lineage>
</organism>
<name>A0AC61S172_9FIRM</name>
<comment type="caution">
    <text evidence="1">The sequence shown here is derived from an EMBL/GenBank/DDBJ whole genome shotgun (WGS) entry which is preliminary data.</text>
</comment>
<evidence type="ECO:0000313" key="1">
    <source>
        <dbReference type="EMBL" id="TGY97726.1"/>
    </source>
</evidence>
<sequence>MLTIKDIAKESGYSVSTVSRVLNNRRDVSPEAKKRITEIVAARHFVPNNNAKHLKQNSSKTIAVLVKGTSNMLFASIVEAIQKKVEATRYTVSINYIDEDDNEVEEALTVCREHKPLGMLFLGGNPKFFEKAFEAVKIPCVLVTNQGALLGFDNLSSVATDDEAAAESAIDYLIRQGHEKIGILGGDFALSHTSKQRYLGCVKSFQKHQISFDEEQYYEKARFSYESAYEAMKRLLKKAEGITAVFAMSDVIAIGAIRAIIDGGRRVPEDISVMGFDGITMAEYYNPKLTTIQQQYSILAARSVEILLQNIDWNIAPVHEVIPFHLVQGESVKKINASLAEN</sequence>
<gene>
    <name evidence="1" type="ORF">E5329_03730</name>
</gene>
<proteinExistence type="predicted"/>
<dbReference type="Proteomes" id="UP000304953">
    <property type="component" value="Unassembled WGS sequence"/>
</dbReference>
<reference evidence="1" key="1">
    <citation type="submission" date="2019-04" db="EMBL/GenBank/DDBJ databases">
        <title>Microbes associate with the intestines of laboratory mice.</title>
        <authorList>
            <person name="Navarre W."/>
            <person name="Wong E."/>
            <person name="Huang K."/>
            <person name="Tropini C."/>
            <person name="Ng K."/>
            <person name="Yu B."/>
        </authorList>
    </citation>
    <scope>NUCLEOTIDE SEQUENCE</scope>
    <source>
        <strain evidence="1">NM01_1-7b</strain>
    </source>
</reference>
<dbReference type="EMBL" id="SRYA01000005">
    <property type="protein sequence ID" value="TGY97726.1"/>
    <property type="molecule type" value="Genomic_DNA"/>
</dbReference>
<evidence type="ECO:0000313" key="2">
    <source>
        <dbReference type="Proteomes" id="UP000304953"/>
    </source>
</evidence>